<accession>A0A8H7TQN9</accession>
<evidence type="ECO:0000313" key="2">
    <source>
        <dbReference type="EMBL" id="KAF9753065.1"/>
    </source>
</evidence>
<feature type="region of interest" description="Disordered" evidence="1">
    <location>
        <begin position="89"/>
        <end position="153"/>
    </location>
</feature>
<dbReference type="Proteomes" id="UP000616885">
    <property type="component" value="Unassembled WGS sequence"/>
</dbReference>
<dbReference type="EMBL" id="JADCTT010000004">
    <property type="protein sequence ID" value="KAF9753065.1"/>
    <property type="molecule type" value="Genomic_DNA"/>
</dbReference>
<reference evidence="2" key="1">
    <citation type="submission" date="2020-10" db="EMBL/GenBank/DDBJ databases">
        <title>High-Quality Genome Resource of Clonostachys rosea strain S41 by Oxford Nanopore Long-Read Sequencing.</title>
        <authorList>
            <person name="Wang H."/>
        </authorList>
    </citation>
    <scope>NUCLEOTIDE SEQUENCE</scope>
    <source>
        <strain evidence="2">S41</strain>
    </source>
</reference>
<name>A0A8H7TQN9_BIOOC</name>
<comment type="caution">
    <text evidence="2">The sequence shown here is derived from an EMBL/GenBank/DDBJ whole genome shotgun (WGS) entry which is preliminary data.</text>
</comment>
<proteinExistence type="predicted"/>
<organism evidence="2 3">
    <name type="scientific">Bionectria ochroleuca</name>
    <name type="common">Gliocladium roseum</name>
    <dbReference type="NCBI Taxonomy" id="29856"/>
    <lineage>
        <taxon>Eukaryota</taxon>
        <taxon>Fungi</taxon>
        <taxon>Dikarya</taxon>
        <taxon>Ascomycota</taxon>
        <taxon>Pezizomycotina</taxon>
        <taxon>Sordariomycetes</taxon>
        <taxon>Hypocreomycetidae</taxon>
        <taxon>Hypocreales</taxon>
        <taxon>Bionectriaceae</taxon>
        <taxon>Clonostachys</taxon>
    </lineage>
</organism>
<protein>
    <submittedName>
        <fullName evidence="2">Uncharacterized protein</fullName>
    </submittedName>
</protein>
<sequence>MCGDDDDGDCDCDCDCDAALPSGVAMSPPPPLLLLASLLRPPLILWFTRSSSLCEYRRPSSSLLLYPCADLGRCSGVGGAITGGVEVDRKRGDVDSKPSSPLVMPRTRSSSVGDAVALVATSLESSRVNSSSKPPSPSPGDDDDDNTAMSLER</sequence>
<gene>
    <name evidence="2" type="ORF">IM811_011823</name>
</gene>
<evidence type="ECO:0000256" key="1">
    <source>
        <dbReference type="SAM" id="MobiDB-lite"/>
    </source>
</evidence>
<evidence type="ECO:0000313" key="3">
    <source>
        <dbReference type="Proteomes" id="UP000616885"/>
    </source>
</evidence>
<dbReference type="AlphaFoldDB" id="A0A8H7TQN9"/>